<dbReference type="Gene3D" id="1.20.1250.20">
    <property type="entry name" value="MFS general substrate transporter like domains"/>
    <property type="match status" value="1"/>
</dbReference>
<feature type="domain" description="Major facilitator superfamily (MFS) profile" evidence="8">
    <location>
        <begin position="63"/>
        <end position="508"/>
    </location>
</feature>
<dbReference type="SUPFAM" id="SSF103473">
    <property type="entry name" value="MFS general substrate transporter"/>
    <property type="match status" value="1"/>
</dbReference>
<accession>A0A8H6RFD2</accession>
<dbReference type="Pfam" id="PF07690">
    <property type="entry name" value="MFS_1"/>
    <property type="match status" value="1"/>
</dbReference>
<evidence type="ECO:0000259" key="8">
    <source>
        <dbReference type="PROSITE" id="PS50850"/>
    </source>
</evidence>
<evidence type="ECO:0000313" key="9">
    <source>
        <dbReference type="EMBL" id="KAF7190830.1"/>
    </source>
</evidence>
<dbReference type="InterPro" id="IPR011701">
    <property type="entry name" value="MFS"/>
</dbReference>
<evidence type="ECO:0000256" key="5">
    <source>
        <dbReference type="ARBA" id="ARBA00023136"/>
    </source>
</evidence>
<evidence type="ECO:0000256" key="7">
    <source>
        <dbReference type="SAM" id="Phobius"/>
    </source>
</evidence>
<feature type="transmembrane region" description="Helical" evidence="7">
    <location>
        <begin position="393"/>
        <end position="411"/>
    </location>
</feature>
<feature type="transmembrane region" description="Helical" evidence="7">
    <location>
        <begin position="212"/>
        <end position="231"/>
    </location>
</feature>
<keyword evidence="2" id="KW-0813">Transport</keyword>
<feature type="region of interest" description="Disordered" evidence="6">
    <location>
        <begin position="514"/>
        <end position="533"/>
    </location>
</feature>
<feature type="compositionally biased region" description="Basic and acidic residues" evidence="6">
    <location>
        <begin position="30"/>
        <end position="43"/>
    </location>
</feature>
<feature type="transmembrane region" description="Helical" evidence="7">
    <location>
        <begin position="301"/>
        <end position="318"/>
    </location>
</feature>
<proteinExistence type="predicted"/>
<name>A0A8H6RFD2_9PEZI</name>
<gene>
    <name evidence="9" type="ORF">HII31_07989</name>
</gene>
<feature type="compositionally biased region" description="Acidic residues" evidence="6">
    <location>
        <begin position="7"/>
        <end position="16"/>
    </location>
</feature>
<dbReference type="EMBL" id="JABCIY010000168">
    <property type="protein sequence ID" value="KAF7190830.1"/>
    <property type="molecule type" value="Genomic_DNA"/>
</dbReference>
<dbReference type="PROSITE" id="PS50850">
    <property type="entry name" value="MFS"/>
    <property type="match status" value="1"/>
</dbReference>
<keyword evidence="5 7" id="KW-0472">Membrane</keyword>
<feature type="transmembrane region" description="Helical" evidence="7">
    <location>
        <begin position="128"/>
        <end position="146"/>
    </location>
</feature>
<sequence>MAAEARSEEDENANADDEIKSSSKASPDVSRPEADTEKRPDVEHQAMASEDYSIFTTGQKRAIIVSGSFAAWFSPMTGSIYYPALNSIAADLHVSSSKVNITVTTYLIVQGLAPMMIAGFSDKAGRRPAYFICFTIYIVANLALALQNDYTALLLLRMLQSAGSSGTVALANGLVGDCITSADRGQYIAFASLGTILGPTLSPILGGLISQIFWFLLILSIAFFIPLAIFLPETCRKIVGDGSFPPPWTSWNLSDKIRHRRRMAQGIQVDENKLAELRKNYKIVIPSPVSTLIVLTDPESVLILLGSGFALACFYAISTGASTSFHTLYGFDDLCVSLMFLPIGGGGVISAFTTGMLVDWNYRRHAKRLNFPVKRNRQTDLSDFPIELVRMKIALPLLLVGAIAIIGYGWMLSHKISLAGPAIMLFILGYCLTAGFQVLNVLMVDIYPGKPATATAASNVTRCLLGAAASAAITPMSEAIGNGWAYTILAVLFLISTIGPITSMRYGISWRKAKREKAGRKKQAKQEKASAAR</sequence>
<feature type="transmembrane region" description="Helical" evidence="7">
    <location>
        <begin position="103"/>
        <end position="121"/>
    </location>
</feature>
<feature type="region of interest" description="Disordered" evidence="6">
    <location>
        <begin position="1"/>
        <end position="43"/>
    </location>
</feature>
<evidence type="ECO:0000256" key="2">
    <source>
        <dbReference type="ARBA" id="ARBA00022448"/>
    </source>
</evidence>
<organism evidence="9 10">
    <name type="scientific">Pseudocercospora fuligena</name>
    <dbReference type="NCBI Taxonomy" id="685502"/>
    <lineage>
        <taxon>Eukaryota</taxon>
        <taxon>Fungi</taxon>
        <taxon>Dikarya</taxon>
        <taxon>Ascomycota</taxon>
        <taxon>Pezizomycotina</taxon>
        <taxon>Dothideomycetes</taxon>
        <taxon>Dothideomycetidae</taxon>
        <taxon>Mycosphaerellales</taxon>
        <taxon>Mycosphaerellaceae</taxon>
        <taxon>Pseudocercospora</taxon>
    </lineage>
</organism>
<dbReference type="AlphaFoldDB" id="A0A8H6RFD2"/>
<feature type="compositionally biased region" description="Basic and acidic residues" evidence="6">
    <location>
        <begin position="524"/>
        <end position="533"/>
    </location>
</feature>
<feature type="transmembrane region" description="Helical" evidence="7">
    <location>
        <begin position="152"/>
        <end position="175"/>
    </location>
</feature>
<dbReference type="PANTHER" id="PTHR23502">
    <property type="entry name" value="MAJOR FACILITATOR SUPERFAMILY"/>
    <property type="match status" value="1"/>
</dbReference>
<protein>
    <submittedName>
        <fullName evidence="9">MFS transporter M6</fullName>
    </submittedName>
</protein>
<evidence type="ECO:0000256" key="3">
    <source>
        <dbReference type="ARBA" id="ARBA00022692"/>
    </source>
</evidence>
<feature type="transmembrane region" description="Helical" evidence="7">
    <location>
        <begin position="483"/>
        <end position="508"/>
    </location>
</feature>
<dbReference type="GO" id="GO:0005886">
    <property type="term" value="C:plasma membrane"/>
    <property type="evidence" value="ECO:0007669"/>
    <property type="project" value="TreeGrafter"/>
</dbReference>
<evidence type="ECO:0000313" key="10">
    <source>
        <dbReference type="Proteomes" id="UP000660729"/>
    </source>
</evidence>
<dbReference type="InterPro" id="IPR020846">
    <property type="entry name" value="MFS_dom"/>
</dbReference>
<feature type="transmembrane region" description="Helical" evidence="7">
    <location>
        <begin position="338"/>
        <end position="358"/>
    </location>
</feature>
<feature type="transmembrane region" description="Helical" evidence="7">
    <location>
        <begin position="423"/>
        <end position="447"/>
    </location>
</feature>
<comment type="subcellular location">
    <subcellularLocation>
        <location evidence="1">Membrane</location>
        <topology evidence="1">Multi-pass membrane protein</topology>
    </subcellularLocation>
</comment>
<dbReference type="FunFam" id="1.20.1720.10:FF:000009">
    <property type="entry name" value="MFS multidrug transporter"/>
    <property type="match status" value="1"/>
</dbReference>
<dbReference type="InterPro" id="IPR036259">
    <property type="entry name" value="MFS_trans_sf"/>
</dbReference>
<feature type="transmembrane region" description="Helical" evidence="7">
    <location>
        <begin position="187"/>
        <end position="206"/>
    </location>
</feature>
<keyword evidence="3 7" id="KW-0812">Transmembrane</keyword>
<evidence type="ECO:0000256" key="1">
    <source>
        <dbReference type="ARBA" id="ARBA00004141"/>
    </source>
</evidence>
<evidence type="ECO:0000256" key="4">
    <source>
        <dbReference type="ARBA" id="ARBA00022989"/>
    </source>
</evidence>
<evidence type="ECO:0000256" key="6">
    <source>
        <dbReference type="SAM" id="MobiDB-lite"/>
    </source>
</evidence>
<keyword evidence="10" id="KW-1185">Reference proteome</keyword>
<reference evidence="9" key="1">
    <citation type="submission" date="2020-04" db="EMBL/GenBank/DDBJ databases">
        <title>Draft genome resource of the tomato pathogen Pseudocercospora fuligena.</title>
        <authorList>
            <person name="Zaccaron A."/>
        </authorList>
    </citation>
    <scope>NUCLEOTIDE SEQUENCE</scope>
    <source>
        <strain evidence="9">PF001</strain>
    </source>
</reference>
<feature type="transmembrane region" description="Helical" evidence="7">
    <location>
        <begin position="62"/>
        <end position="83"/>
    </location>
</feature>
<dbReference type="Proteomes" id="UP000660729">
    <property type="component" value="Unassembled WGS sequence"/>
</dbReference>
<dbReference type="OrthoDB" id="2441642at2759"/>
<dbReference type="GO" id="GO:0022857">
    <property type="term" value="F:transmembrane transporter activity"/>
    <property type="evidence" value="ECO:0007669"/>
    <property type="project" value="InterPro"/>
</dbReference>
<comment type="caution">
    <text evidence="9">The sequence shown here is derived from an EMBL/GenBank/DDBJ whole genome shotgun (WGS) entry which is preliminary data.</text>
</comment>
<feature type="compositionally biased region" description="Basic residues" evidence="6">
    <location>
        <begin position="514"/>
        <end position="523"/>
    </location>
</feature>
<keyword evidence="4 7" id="KW-1133">Transmembrane helix</keyword>
<dbReference type="PANTHER" id="PTHR23502:SF51">
    <property type="entry name" value="QUINIDINE RESISTANCE PROTEIN 1-RELATED"/>
    <property type="match status" value="1"/>
</dbReference>
<feature type="transmembrane region" description="Helical" evidence="7">
    <location>
        <begin position="459"/>
        <end position="477"/>
    </location>
</feature>